<dbReference type="InterPro" id="IPR029063">
    <property type="entry name" value="SAM-dependent_MTases_sf"/>
</dbReference>
<dbReference type="Gene3D" id="3.40.50.150">
    <property type="entry name" value="Vaccinia Virus protein VP39"/>
    <property type="match status" value="1"/>
</dbReference>
<protein>
    <recommendedName>
        <fullName evidence="4">Methyltransferase</fullName>
        <ecNumber evidence="4">2.1.1.-</ecNumber>
    </recommendedName>
</protein>
<accession>A0A2C6BXT4</accession>
<evidence type="ECO:0000259" key="5">
    <source>
        <dbReference type="Pfam" id="PF01555"/>
    </source>
</evidence>
<dbReference type="EMBL" id="NIRM01000001">
    <property type="protein sequence ID" value="PHI10478.1"/>
    <property type="molecule type" value="Genomic_DNA"/>
</dbReference>
<feature type="domain" description="DNA methylase N-4/N-6" evidence="5">
    <location>
        <begin position="24"/>
        <end position="285"/>
    </location>
</feature>
<organism evidence="6 7">
    <name type="scientific">Fusobacterium nucleatum subsp. polymorphum</name>
    <name type="common">Fusobacterium polymorphum</name>
    <dbReference type="NCBI Taxonomy" id="76857"/>
    <lineage>
        <taxon>Bacteria</taxon>
        <taxon>Fusobacteriati</taxon>
        <taxon>Fusobacteriota</taxon>
        <taxon>Fusobacteriia</taxon>
        <taxon>Fusobacteriales</taxon>
        <taxon>Fusobacteriaceae</taxon>
        <taxon>Fusobacterium</taxon>
    </lineage>
</organism>
<sequence length="309" mass="36357">MLKINEIYNEDCIIGMKKIEKESIDLIIADPPYFKVINQKWDYIWKTEDDYLNWTEEWISEAFNTLRLGGTFYLFGYFRTLAKILPIAEKIGFKLRQQIIIDKGLKSIGGRATKNYKMFPNVTESILFFVKDPIPFTKNFLKKRQKELGIKSKEINEKLGVKSNGGGMWSIYTGENVCEQYPTKENWNKLQEILNFDLEYEKISITFNTIMGYSDVWDDINFYIKDRIHPTQKPFELIERLILSSSNKDETVLDPFLGSGTTVISSILNNRKYIGFENNEDYFKKTIERIQKINKKESRIELIQSSLFK</sequence>
<name>A0A2C6BXT4_FUSNP</name>
<dbReference type="PROSITE" id="PS00092">
    <property type="entry name" value="N6_MTASE"/>
    <property type="match status" value="1"/>
</dbReference>
<evidence type="ECO:0000256" key="4">
    <source>
        <dbReference type="RuleBase" id="RU362026"/>
    </source>
</evidence>
<comment type="caution">
    <text evidence="6">The sequence shown here is derived from an EMBL/GenBank/DDBJ whole genome shotgun (WGS) entry which is preliminary data.</text>
</comment>
<keyword evidence="3 6" id="KW-0808">Transferase</keyword>
<reference evidence="6 7" key="1">
    <citation type="submission" date="2017-06" db="EMBL/GenBank/DDBJ databases">
        <title>Draft genome sequence of Fusobacterium nucleatum subsp. polymorphum KCOM 1267 (=ChDC F290).</title>
        <authorList>
            <person name="Kook J.-K."/>
            <person name="Park S.-N."/>
            <person name="Lim Y.K."/>
            <person name="Roh H."/>
        </authorList>
    </citation>
    <scope>NUCLEOTIDE SEQUENCE [LARGE SCALE GENOMIC DNA]</scope>
    <source>
        <strain evidence="7">KCOM 1267(ChDC F290)</strain>
    </source>
</reference>
<dbReference type="RefSeq" id="WP_099011034.1">
    <property type="nucleotide sequence ID" value="NZ_CP077154.1"/>
</dbReference>
<dbReference type="Pfam" id="PF01555">
    <property type="entry name" value="N6_N4_Mtase"/>
    <property type="match status" value="1"/>
</dbReference>
<dbReference type="InterPro" id="IPR002052">
    <property type="entry name" value="DNA_methylase_N6_adenine_CS"/>
</dbReference>
<evidence type="ECO:0000256" key="3">
    <source>
        <dbReference type="ARBA" id="ARBA00022679"/>
    </source>
</evidence>
<keyword evidence="2 6" id="KW-0489">Methyltransferase</keyword>
<comment type="similarity">
    <text evidence="1 4">Belongs to the N(4)/N(6)-methyltransferase family.</text>
</comment>
<dbReference type="InterPro" id="IPR002941">
    <property type="entry name" value="DNA_methylase_N4/N6"/>
</dbReference>
<dbReference type="PRINTS" id="PR00508">
    <property type="entry name" value="S21N4MTFRASE"/>
</dbReference>
<dbReference type="EC" id="2.1.1.-" evidence="4"/>
<evidence type="ECO:0000313" key="6">
    <source>
        <dbReference type="EMBL" id="PHI10478.1"/>
    </source>
</evidence>
<proteinExistence type="inferred from homology"/>
<dbReference type="SUPFAM" id="SSF53335">
    <property type="entry name" value="S-adenosyl-L-methionine-dependent methyltransferases"/>
    <property type="match status" value="1"/>
</dbReference>
<dbReference type="GO" id="GO:0032259">
    <property type="term" value="P:methylation"/>
    <property type="evidence" value="ECO:0007669"/>
    <property type="project" value="UniProtKB-KW"/>
</dbReference>
<evidence type="ECO:0000256" key="1">
    <source>
        <dbReference type="ARBA" id="ARBA00006594"/>
    </source>
</evidence>
<evidence type="ECO:0000313" key="7">
    <source>
        <dbReference type="Proteomes" id="UP000221504"/>
    </source>
</evidence>
<evidence type="ECO:0000256" key="2">
    <source>
        <dbReference type="ARBA" id="ARBA00022603"/>
    </source>
</evidence>
<dbReference type="GO" id="GO:0003677">
    <property type="term" value="F:DNA binding"/>
    <property type="evidence" value="ECO:0007669"/>
    <property type="project" value="InterPro"/>
</dbReference>
<dbReference type="AlphaFoldDB" id="A0A2C6BXT4"/>
<gene>
    <name evidence="6" type="ORF">CBG52_04910</name>
</gene>
<dbReference type="GO" id="GO:0008170">
    <property type="term" value="F:N-methyltransferase activity"/>
    <property type="evidence" value="ECO:0007669"/>
    <property type="project" value="InterPro"/>
</dbReference>
<dbReference type="Proteomes" id="UP000221504">
    <property type="component" value="Unassembled WGS sequence"/>
</dbReference>
<dbReference type="InterPro" id="IPR001091">
    <property type="entry name" value="RM_Methyltransferase"/>
</dbReference>